<dbReference type="EMBL" id="CAJVQC010113779">
    <property type="protein sequence ID" value="CAG8836142.1"/>
    <property type="molecule type" value="Genomic_DNA"/>
</dbReference>
<name>A0ACA9SE44_9GLOM</name>
<evidence type="ECO:0000313" key="2">
    <source>
        <dbReference type="Proteomes" id="UP000789920"/>
    </source>
</evidence>
<reference evidence="1" key="1">
    <citation type="submission" date="2021-06" db="EMBL/GenBank/DDBJ databases">
        <authorList>
            <person name="Kallberg Y."/>
            <person name="Tangrot J."/>
            <person name="Rosling A."/>
        </authorList>
    </citation>
    <scope>NUCLEOTIDE SEQUENCE</scope>
    <source>
        <strain evidence="1">MA461A</strain>
    </source>
</reference>
<feature type="non-terminal residue" evidence="1">
    <location>
        <position position="1"/>
    </location>
</feature>
<accession>A0ACA9SE44</accession>
<gene>
    <name evidence="1" type="ORF">RPERSI_LOCUS29825</name>
</gene>
<comment type="caution">
    <text evidence="1">The sequence shown here is derived from an EMBL/GenBank/DDBJ whole genome shotgun (WGS) entry which is preliminary data.</text>
</comment>
<evidence type="ECO:0000313" key="1">
    <source>
        <dbReference type="EMBL" id="CAG8836142.1"/>
    </source>
</evidence>
<feature type="non-terminal residue" evidence="1">
    <location>
        <position position="42"/>
    </location>
</feature>
<organism evidence="1 2">
    <name type="scientific">Racocetra persica</name>
    <dbReference type="NCBI Taxonomy" id="160502"/>
    <lineage>
        <taxon>Eukaryota</taxon>
        <taxon>Fungi</taxon>
        <taxon>Fungi incertae sedis</taxon>
        <taxon>Mucoromycota</taxon>
        <taxon>Glomeromycotina</taxon>
        <taxon>Glomeromycetes</taxon>
        <taxon>Diversisporales</taxon>
        <taxon>Gigasporaceae</taxon>
        <taxon>Racocetra</taxon>
    </lineage>
</organism>
<sequence>QGDLRPQDNLLLCASWNSSTTVTLINHNQGIQPMSIIHFLSW</sequence>
<protein>
    <submittedName>
        <fullName evidence="1">35310_t:CDS:1</fullName>
    </submittedName>
</protein>
<dbReference type="Proteomes" id="UP000789920">
    <property type="component" value="Unassembled WGS sequence"/>
</dbReference>
<keyword evidence="2" id="KW-1185">Reference proteome</keyword>
<proteinExistence type="predicted"/>